<dbReference type="EMBL" id="VWKB01000028">
    <property type="protein sequence ID" value="KAA4093590.1"/>
    <property type="molecule type" value="Genomic_DNA"/>
</dbReference>
<evidence type="ECO:0000259" key="1">
    <source>
        <dbReference type="Pfam" id="PF20200"/>
    </source>
</evidence>
<feature type="domain" description="DUF6562" evidence="1">
    <location>
        <begin position="46"/>
        <end position="217"/>
    </location>
</feature>
<keyword evidence="3" id="KW-1185">Reference proteome</keyword>
<dbReference type="PROSITE" id="PS51257">
    <property type="entry name" value="PROKAR_LIPOPROTEIN"/>
    <property type="match status" value="1"/>
</dbReference>
<protein>
    <recommendedName>
        <fullName evidence="1">DUF6562 domain-containing protein</fullName>
    </recommendedName>
</protein>
<name>A0A5M5DV79_BACOV</name>
<proteinExistence type="predicted"/>
<dbReference type="AlphaFoldDB" id="A0A5M5DV79"/>
<dbReference type="Pfam" id="PF20200">
    <property type="entry name" value="DUF6562"/>
    <property type="match status" value="1"/>
</dbReference>
<comment type="caution">
    <text evidence="2">The sequence shown here is derived from an EMBL/GenBank/DDBJ whole genome shotgun (WGS) entry which is preliminary data.</text>
</comment>
<reference evidence="2 3" key="1">
    <citation type="journal article" date="2019" name="Nat. Med.">
        <title>A library of human gut bacterial isolates paired with longitudinal multiomics data enables mechanistic microbiome research.</title>
        <authorList>
            <person name="Poyet M."/>
            <person name="Groussin M."/>
            <person name="Gibbons S.M."/>
            <person name="Avila-Pacheco J."/>
            <person name="Jiang X."/>
            <person name="Kearney S.M."/>
            <person name="Perrotta A.R."/>
            <person name="Berdy B."/>
            <person name="Zhao S."/>
            <person name="Lieberman T.D."/>
            <person name="Swanson P.K."/>
            <person name="Smith M."/>
            <person name="Roesemann S."/>
            <person name="Alexander J.E."/>
            <person name="Rich S.A."/>
            <person name="Livny J."/>
            <person name="Vlamakis H."/>
            <person name="Clish C."/>
            <person name="Bullock K."/>
            <person name="Deik A."/>
            <person name="Scott J."/>
            <person name="Pierce K.A."/>
            <person name="Xavier R.J."/>
            <person name="Alm E.J."/>
        </authorList>
    </citation>
    <scope>NUCLEOTIDE SEQUENCE [LARGE SCALE GENOMIC DNA]</scope>
    <source>
        <strain evidence="2 3">BIOML-A134</strain>
    </source>
</reference>
<evidence type="ECO:0000313" key="2">
    <source>
        <dbReference type="EMBL" id="KAA4093590.1"/>
    </source>
</evidence>
<evidence type="ECO:0000313" key="3">
    <source>
        <dbReference type="Proteomes" id="UP000473905"/>
    </source>
</evidence>
<dbReference type="InterPro" id="IPR046692">
    <property type="entry name" value="DUF6562"/>
</dbReference>
<dbReference type="Proteomes" id="UP000473905">
    <property type="component" value="Unassembled WGS sequence"/>
</dbReference>
<gene>
    <name evidence="2" type="ORF">F3D66_19845</name>
</gene>
<organism evidence="2 3">
    <name type="scientific">Bacteroides ovatus</name>
    <dbReference type="NCBI Taxonomy" id="28116"/>
    <lineage>
        <taxon>Bacteria</taxon>
        <taxon>Pseudomonadati</taxon>
        <taxon>Bacteroidota</taxon>
        <taxon>Bacteroidia</taxon>
        <taxon>Bacteroidales</taxon>
        <taxon>Bacteroidaceae</taxon>
        <taxon>Bacteroides</taxon>
    </lineage>
</organism>
<accession>A0A5M5DV79</accession>
<sequence>MKKHRLMNHQKYFRTLCFGLSFLTAACTNESPLNTEPAEGPKTSISIQATVDTKAANEPETAADNGTITRAGGDKQVPAGYRLRCKLEVYSKTTDLRVAQAQLFIDDNSGLTGAITFPDVHLPPNDTYKAICWADYIAAGTETELIYNTSKGLSDIHLIETIGTVHAETAANEADIEDAYAGQSETFTIEASGAVKEGDEDKLTSIKLRRPFVKLSLPWVKLTAEDGSVWTDALRNIRIVYETGNVLYTQFNTWTGEASGARTVSSALYSKEVSSFNKTFALHDYLLVPVPMPDAIPLSFHIEAETTGGTPVTFKRYGSTATDYSSISIELPNPNYMLRIKGATAAIEDNETIYPLTFKEYIP</sequence>